<sequence>MYLYDKDASAGMDALYEQHAGAIFDYLRHRTPTRQDAEDILLDVFTAAMEDRKFAHLAEREQVSWLWRVARNKAVDAFRRLRVRQCLTLEQISEMIDDDHLLDPERAALQLDYVAQVQQLMTHLSPLQQEIIQLRFGYELRCPEIAQVLGKREQAIYTALSRALNLLRSVHTRQ</sequence>
<dbReference type="PANTHER" id="PTHR43133">
    <property type="entry name" value="RNA POLYMERASE ECF-TYPE SIGMA FACTO"/>
    <property type="match status" value="1"/>
</dbReference>
<dbReference type="Gene3D" id="1.10.1740.10">
    <property type="match status" value="1"/>
</dbReference>
<dbReference type="Proteomes" id="UP001344906">
    <property type="component" value="Unassembled WGS sequence"/>
</dbReference>
<keyword evidence="4" id="KW-0238">DNA-binding</keyword>
<accession>A0ABQ6FSR3</accession>
<comment type="similarity">
    <text evidence="1">Belongs to the sigma-70 factor family. ECF subfamily.</text>
</comment>
<evidence type="ECO:0008006" key="10">
    <source>
        <dbReference type="Google" id="ProtNLM"/>
    </source>
</evidence>
<dbReference type="NCBIfam" id="TIGR02937">
    <property type="entry name" value="sigma70-ECF"/>
    <property type="match status" value="1"/>
</dbReference>
<dbReference type="EMBL" id="BSRI01000001">
    <property type="protein sequence ID" value="GLV55496.1"/>
    <property type="molecule type" value="Genomic_DNA"/>
</dbReference>
<gene>
    <name evidence="8" type="ORF">KDH_23400</name>
</gene>
<dbReference type="InterPro" id="IPR014284">
    <property type="entry name" value="RNA_pol_sigma-70_dom"/>
</dbReference>
<dbReference type="InterPro" id="IPR039425">
    <property type="entry name" value="RNA_pol_sigma-70-like"/>
</dbReference>
<feature type="domain" description="RNA polymerase sigma factor 70 region 4 type 2" evidence="7">
    <location>
        <begin position="116"/>
        <end position="165"/>
    </location>
</feature>
<feature type="domain" description="RNA polymerase sigma-70 region 2" evidence="6">
    <location>
        <begin position="15"/>
        <end position="82"/>
    </location>
</feature>
<dbReference type="Pfam" id="PF08281">
    <property type="entry name" value="Sigma70_r4_2"/>
    <property type="match status" value="1"/>
</dbReference>
<dbReference type="SUPFAM" id="SSF88946">
    <property type="entry name" value="Sigma2 domain of RNA polymerase sigma factors"/>
    <property type="match status" value="1"/>
</dbReference>
<evidence type="ECO:0000256" key="4">
    <source>
        <dbReference type="ARBA" id="ARBA00023125"/>
    </source>
</evidence>
<dbReference type="Pfam" id="PF04542">
    <property type="entry name" value="Sigma70_r2"/>
    <property type="match status" value="1"/>
</dbReference>
<organism evidence="8 9">
    <name type="scientific">Dictyobacter halimunensis</name>
    <dbReference type="NCBI Taxonomy" id="3026934"/>
    <lineage>
        <taxon>Bacteria</taxon>
        <taxon>Bacillati</taxon>
        <taxon>Chloroflexota</taxon>
        <taxon>Ktedonobacteria</taxon>
        <taxon>Ktedonobacterales</taxon>
        <taxon>Dictyobacteraceae</taxon>
        <taxon>Dictyobacter</taxon>
    </lineage>
</organism>
<keyword evidence="3" id="KW-0731">Sigma factor</keyword>
<protein>
    <recommendedName>
        <fullName evidence="10">DNA-directed RNA polymerase sigma-70 factor</fullName>
    </recommendedName>
</protein>
<reference evidence="8 9" key="1">
    <citation type="submission" date="2023-02" db="EMBL/GenBank/DDBJ databases">
        <title>Dictyobacter halimunensis sp. nov., a new member of the class Ktedonobacteria from forest soil in a geothermal area.</title>
        <authorList>
            <person name="Rachmania M.K."/>
            <person name="Ningsih F."/>
            <person name="Sakai Y."/>
            <person name="Yabe S."/>
            <person name="Yokota A."/>
            <person name="Sjamsuridzal W."/>
        </authorList>
    </citation>
    <scope>NUCLEOTIDE SEQUENCE [LARGE SCALE GENOMIC DNA]</scope>
    <source>
        <strain evidence="8 9">S3.2.2.5</strain>
    </source>
</reference>
<evidence type="ECO:0000259" key="7">
    <source>
        <dbReference type="Pfam" id="PF08281"/>
    </source>
</evidence>
<dbReference type="PANTHER" id="PTHR43133:SF8">
    <property type="entry name" value="RNA POLYMERASE SIGMA FACTOR HI_1459-RELATED"/>
    <property type="match status" value="1"/>
</dbReference>
<name>A0ABQ6FSR3_9CHLR</name>
<dbReference type="InterPro" id="IPR013325">
    <property type="entry name" value="RNA_pol_sigma_r2"/>
</dbReference>
<keyword evidence="2" id="KW-0805">Transcription regulation</keyword>
<dbReference type="InterPro" id="IPR013324">
    <property type="entry name" value="RNA_pol_sigma_r3/r4-like"/>
</dbReference>
<dbReference type="SUPFAM" id="SSF88659">
    <property type="entry name" value="Sigma3 and sigma4 domains of RNA polymerase sigma factors"/>
    <property type="match status" value="1"/>
</dbReference>
<dbReference type="InterPro" id="IPR036388">
    <property type="entry name" value="WH-like_DNA-bd_sf"/>
</dbReference>
<evidence type="ECO:0000256" key="5">
    <source>
        <dbReference type="ARBA" id="ARBA00023163"/>
    </source>
</evidence>
<dbReference type="InterPro" id="IPR013249">
    <property type="entry name" value="RNA_pol_sigma70_r4_t2"/>
</dbReference>
<evidence type="ECO:0000259" key="6">
    <source>
        <dbReference type="Pfam" id="PF04542"/>
    </source>
</evidence>
<dbReference type="InterPro" id="IPR007627">
    <property type="entry name" value="RNA_pol_sigma70_r2"/>
</dbReference>
<proteinExistence type="inferred from homology"/>
<evidence type="ECO:0000256" key="3">
    <source>
        <dbReference type="ARBA" id="ARBA00023082"/>
    </source>
</evidence>
<keyword evidence="9" id="KW-1185">Reference proteome</keyword>
<evidence type="ECO:0000256" key="1">
    <source>
        <dbReference type="ARBA" id="ARBA00010641"/>
    </source>
</evidence>
<evidence type="ECO:0000313" key="9">
    <source>
        <dbReference type="Proteomes" id="UP001344906"/>
    </source>
</evidence>
<evidence type="ECO:0000256" key="2">
    <source>
        <dbReference type="ARBA" id="ARBA00023015"/>
    </source>
</evidence>
<evidence type="ECO:0000313" key="8">
    <source>
        <dbReference type="EMBL" id="GLV55496.1"/>
    </source>
</evidence>
<dbReference type="Gene3D" id="1.10.10.10">
    <property type="entry name" value="Winged helix-like DNA-binding domain superfamily/Winged helix DNA-binding domain"/>
    <property type="match status" value="1"/>
</dbReference>
<comment type="caution">
    <text evidence="8">The sequence shown here is derived from an EMBL/GenBank/DDBJ whole genome shotgun (WGS) entry which is preliminary data.</text>
</comment>
<keyword evidence="5" id="KW-0804">Transcription</keyword>